<sequence length="661" mass="74281">MARLNDASRFIRGLNKLNQEIFKQILNNFKSTSLTNRPPSSVSEGISNSFNQLQSSISTLSSTDTINKTFWKSSILVRQTAIALTAAIRSSPSTSERPLTQTQITTDPIPIPPHSDTTTTTSQIQEFSNDISSQTFSTSITPPLSIEQQPSASKPQTFFTPSQVPLTTSSDLKIQPPVTPKPSDISSTIEKPSIQFDPLKQVDPTISNPDAQARAVPTSRFGRLASFGSLAAGLGLGAMGQFVRQSVGLEQQASSQAVLSPYLSKANAERIVNTLCKVRGAALKLGQMISIQDNFLVQDDVQKIFERVRQKADFMPEWQMNDVMLNEFGANWRENYFSEFNERPFAAASIGQVHYGVLKESQQRVAVKIQYPGVGKSIESDINNLVTLLNFWNIIPKGLYIQNVITVAKRELNWEVDYAREAEWCRKFQKFIIKHPTYRIPAVIDELSTKNVLTCTFLDGVSLDRAVDYDQSTRDHIGHAILELCLLELFKFKAMQTDPNWSNFLYNPSDRTIGLIDFGSAREFDDAFIDNYINLIRAAADNNSERVLKLSTEGGFLTGYETKEMEEAHVRAVMILGEGFRTYEPFDFGIQNTTQNIHRLLPVMLKHRLTPPPEETYSLHRKMAGAFLLCSKLRSKIHCKPIFEKIWAEYQNDHVKLNVTA</sequence>
<dbReference type="Proteomes" id="UP000682733">
    <property type="component" value="Unassembled WGS sequence"/>
</dbReference>
<proteinExistence type="inferred from homology"/>
<dbReference type="OrthoDB" id="201153at2759"/>
<dbReference type="InterPro" id="IPR051409">
    <property type="entry name" value="Atypical_kinase_ADCK"/>
</dbReference>
<evidence type="ECO:0000256" key="2">
    <source>
        <dbReference type="ARBA" id="ARBA00009670"/>
    </source>
</evidence>
<feature type="region of interest" description="Disordered" evidence="6">
    <location>
        <begin position="89"/>
        <end position="121"/>
    </location>
</feature>
<dbReference type="AlphaFoldDB" id="A0A814DBJ7"/>
<dbReference type="Proteomes" id="UP000663829">
    <property type="component" value="Unassembled WGS sequence"/>
</dbReference>
<evidence type="ECO:0000313" key="11">
    <source>
        <dbReference type="EMBL" id="CAF3726566.1"/>
    </source>
</evidence>
<dbReference type="InterPro" id="IPR004147">
    <property type="entry name" value="ABC1_dom"/>
</dbReference>
<dbReference type="InterPro" id="IPR034646">
    <property type="entry name" value="ADCK3_dom"/>
</dbReference>
<dbReference type="EMBL" id="CAJOBA010001405">
    <property type="protein sequence ID" value="CAF3594066.1"/>
    <property type="molecule type" value="Genomic_DNA"/>
</dbReference>
<keyword evidence="12" id="KW-1185">Reference proteome</keyword>
<feature type="region of interest" description="Disordered" evidence="6">
    <location>
        <begin position="169"/>
        <end position="189"/>
    </location>
</feature>
<comment type="caution">
    <text evidence="9">The sequence shown here is derived from an EMBL/GenBank/DDBJ whole genome shotgun (WGS) entry which is preliminary data.</text>
</comment>
<dbReference type="Proteomes" id="UP000681722">
    <property type="component" value="Unassembled WGS sequence"/>
</dbReference>
<evidence type="ECO:0000256" key="6">
    <source>
        <dbReference type="SAM" id="MobiDB-lite"/>
    </source>
</evidence>
<accession>A0A814DBJ7</accession>
<dbReference type="CDD" id="cd13970">
    <property type="entry name" value="ABC1_ADCK3"/>
    <property type="match status" value="1"/>
</dbReference>
<dbReference type="EMBL" id="CAJNOQ010002307">
    <property type="protein sequence ID" value="CAF0950886.1"/>
    <property type="molecule type" value="Genomic_DNA"/>
</dbReference>
<evidence type="ECO:0000256" key="5">
    <source>
        <dbReference type="ARBA" id="ARBA00022840"/>
    </source>
</evidence>
<evidence type="ECO:0000256" key="3">
    <source>
        <dbReference type="ARBA" id="ARBA00022679"/>
    </source>
</evidence>
<protein>
    <recommendedName>
        <fullName evidence="7">ABC1 atypical kinase-like domain-containing protein</fullName>
    </recommendedName>
</protein>
<dbReference type="SUPFAM" id="SSF56112">
    <property type="entry name" value="Protein kinase-like (PK-like)"/>
    <property type="match status" value="1"/>
</dbReference>
<dbReference type="GO" id="GO:0006744">
    <property type="term" value="P:ubiquinone biosynthetic process"/>
    <property type="evidence" value="ECO:0007669"/>
    <property type="project" value="TreeGrafter"/>
</dbReference>
<feature type="compositionally biased region" description="Polar residues" evidence="6">
    <location>
        <begin position="89"/>
        <end position="99"/>
    </location>
</feature>
<evidence type="ECO:0000256" key="4">
    <source>
        <dbReference type="ARBA" id="ARBA00022741"/>
    </source>
</evidence>
<evidence type="ECO:0000313" key="8">
    <source>
        <dbReference type="EMBL" id="CAF0810274.1"/>
    </source>
</evidence>
<evidence type="ECO:0000259" key="7">
    <source>
        <dbReference type="Pfam" id="PF03109"/>
    </source>
</evidence>
<feature type="region of interest" description="Disordered" evidence="6">
    <location>
        <begin position="136"/>
        <end position="157"/>
    </location>
</feature>
<keyword evidence="4" id="KW-0547">Nucleotide-binding</keyword>
<organism evidence="9 12">
    <name type="scientific">Didymodactylos carnosus</name>
    <dbReference type="NCBI Taxonomy" id="1234261"/>
    <lineage>
        <taxon>Eukaryota</taxon>
        <taxon>Metazoa</taxon>
        <taxon>Spiralia</taxon>
        <taxon>Gnathifera</taxon>
        <taxon>Rotifera</taxon>
        <taxon>Eurotatoria</taxon>
        <taxon>Bdelloidea</taxon>
        <taxon>Philodinida</taxon>
        <taxon>Philodinidae</taxon>
        <taxon>Didymodactylos</taxon>
    </lineage>
</organism>
<dbReference type="PANTHER" id="PTHR43851:SF3">
    <property type="entry name" value="COENZYME Q8"/>
    <property type="match status" value="1"/>
</dbReference>
<keyword evidence="5" id="KW-0067">ATP-binding</keyword>
<evidence type="ECO:0000256" key="1">
    <source>
        <dbReference type="ARBA" id="ARBA00004749"/>
    </source>
</evidence>
<keyword evidence="3" id="KW-0808">Transferase</keyword>
<dbReference type="PANTHER" id="PTHR43851">
    <property type="match status" value="1"/>
</dbReference>
<dbReference type="GO" id="GO:0016740">
    <property type="term" value="F:transferase activity"/>
    <property type="evidence" value="ECO:0007669"/>
    <property type="project" value="UniProtKB-KW"/>
</dbReference>
<comment type="similarity">
    <text evidence="2">Belongs to the protein kinase superfamily. ADCK protein kinase family.</text>
</comment>
<feature type="compositionally biased region" description="Low complexity" evidence="6">
    <location>
        <begin position="100"/>
        <end position="121"/>
    </location>
</feature>
<dbReference type="InterPro" id="IPR011009">
    <property type="entry name" value="Kinase-like_dom_sf"/>
</dbReference>
<dbReference type="GO" id="GO:0005524">
    <property type="term" value="F:ATP binding"/>
    <property type="evidence" value="ECO:0007669"/>
    <property type="project" value="UniProtKB-KW"/>
</dbReference>
<evidence type="ECO:0000313" key="10">
    <source>
        <dbReference type="EMBL" id="CAF3594066.1"/>
    </source>
</evidence>
<dbReference type="EMBL" id="CAJOBC010002306">
    <property type="protein sequence ID" value="CAF3726566.1"/>
    <property type="molecule type" value="Genomic_DNA"/>
</dbReference>
<feature type="domain" description="ABC1 atypical kinase-like" evidence="7">
    <location>
        <begin position="308"/>
        <end position="550"/>
    </location>
</feature>
<dbReference type="Pfam" id="PF03109">
    <property type="entry name" value="ABC1"/>
    <property type="match status" value="1"/>
</dbReference>
<name>A0A814DBJ7_9BILA</name>
<dbReference type="EMBL" id="CAJNOK010001405">
    <property type="protein sequence ID" value="CAF0810274.1"/>
    <property type="molecule type" value="Genomic_DNA"/>
</dbReference>
<reference evidence="9" key="1">
    <citation type="submission" date="2021-02" db="EMBL/GenBank/DDBJ databases">
        <authorList>
            <person name="Nowell W R."/>
        </authorList>
    </citation>
    <scope>NUCLEOTIDE SEQUENCE</scope>
</reference>
<gene>
    <name evidence="9" type="ORF">GPM918_LOCUS11236</name>
    <name evidence="8" type="ORF">OVA965_LOCUS5110</name>
    <name evidence="11" type="ORF">SRO942_LOCUS11235</name>
    <name evidence="10" type="ORF">TMI583_LOCUS5108</name>
</gene>
<evidence type="ECO:0000313" key="9">
    <source>
        <dbReference type="EMBL" id="CAF0950886.1"/>
    </source>
</evidence>
<dbReference type="Proteomes" id="UP000677228">
    <property type="component" value="Unassembled WGS sequence"/>
</dbReference>
<comment type="pathway">
    <text evidence="1">Cofactor biosynthesis; ubiquinone biosynthesis.</text>
</comment>
<evidence type="ECO:0000313" key="12">
    <source>
        <dbReference type="Proteomes" id="UP000663829"/>
    </source>
</evidence>